<dbReference type="Pfam" id="PF14432">
    <property type="entry name" value="DYW_deaminase"/>
    <property type="match status" value="1"/>
</dbReference>
<organism evidence="5 6">
    <name type="scientific">Cuscuta epithymum</name>
    <dbReference type="NCBI Taxonomy" id="186058"/>
    <lineage>
        <taxon>Eukaryota</taxon>
        <taxon>Viridiplantae</taxon>
        <taxon>Streptophyta</taxon>
        <taxon>Embryophyta</taxon>
        <taxon>Tracheophyta</taxon>
        <taxon>Spermatophyta</taxon>
        <taxon>Magnoliopsida</taxon>
        <taxon>eudicotyledons</taxon>
        <taxon>Gunneridae</taxon>
        <taxon>Pentapetalae</taxon>
        <taxon>asterids</taxon>
        <taxon>lamiids</taxon>
        <taxon>Solanales</taxon>
        <taxon>Convolvulaceae</taxon>
        <taxon>Cuscuteae</taxon>
        <taxon>Cuscuta</taxon>
        <taxon>Cuscuta subgen. Cuscuta</taxon>
    </lineage>
</organism>
<dbReference type="FunFam" id="1.25.40.10:FF:000344">
    <property type="entry name" value="Pentatricopeptide repeat-containing protein"/>
    <property type="match status" value="1"/>
</dbReference>
<dbReference type="PROSITE" id="PS51375">
    <property type="entry name" value="PPR"/>
    <property type="match status" value="6"/>
</dbReference>
<feature type="repeat" description="PPR" evidence="3">
    <location>
        <begin position="459"/>
        <end position="494"/>
    </location>
</feature>
<dbReference type="InterPro" id="IPR011990">
    <property type="entry name" value="TPR-like_helical_dom_sf"/>
</dbReference>
<dbReference type="Pfam" id="PF13041">
    <property type="entry name" value="PPR_2"/>
    <property type="match status" value="2"/>
</dbReference>
<dbReference type="EMBL" id="CAMAPF010000045">
    <property type="protein sequence ID" value="CAH9084027.1"/>
    <property type="molecule type" value="Genomic_DNA"/>
</dbReference>
<feature type="repeat" description="PPR" evidence="3">
    <location>
        <begin position="323"/>
        <end position="357"/>
    </location>
</feature>
<dbReference type="Pfam" id="PF01535">
    <property type="entry name" value="PPR"/>
    <property type="match status" value="5"/>
</dbReference>
<proteinExistence type="inferred from homology"/>
<evidence type="ECO:0000256" key="2">
    <source>
        <dbReference type="ARBA" id="ARBA00022737"/>
    </source>
</evidence>
<dbReference type="PANTHER" id="PTHR47926:SF386">
    <property type="entry name" value="PENTATRICOPEPTIDE REPEAT-CONTAINING PROTEIN"/>
    <property type="match status" value="1"/>
</dbReference>
<feature type="domain" description="DYW" evidence="4">
    <location>
        <begin position="675"/>
        <end position="767"/>
    </location>
</feature>
<protein>
    <recommendedName>
        <fullName evidence="4">DYW domain-containing protein</fullName>
    </recommendedName>
</protein>
<feature type="repeat" description="PPR" evidence="3">
    <location>
        <begin position="358"/>
        <end position="392"/>
    </location>
</feature>
<evidence type="ECO:0000313" key="5">
    <source>
        <dbReference type="EMBL" id="CAH9084027.1"/>
    </source>
</evidence>
<feature type="repeat" description="PPR" evidence="3">
    <location>
        <begin position="187"/>
        <end position="221"/>
    </location>
</feature>
<keyword evidence="6" id="KW-1185">Reference proteome</keyword>
<dbReference type="Pfam" id="PF20430">
    <property type="entry name" value="Eplus_motif"/>
    <property type="match status" value="1"/>
</dbReference>
<dbReference type="InterPro" id="IPR046960">
    <property type="entry name" value="PPR_At4g14850-like_plant"/>
</dbReference>
<dbReference type="Gene3D" id="1.25.40.10">
    <property type="entry name" value="Tetratricopeptide repeat domain"/>
    <property type="match status" value="5"/>
</dbReference>
<sequence length="767" mass="84712">MRACFAPTKALQNQFFQRSHQVNDNAFALITTRAATLIQAQQSHAHILKTGLSGDTHLVNKLLSLYAHHHSFSDANLLLDSLPEPDIFSFAPLIYASSKISLFDQTLNAFSKLLAQRVVPDTYVLPSAIRACAGLAALNAGRQVHGYVFASGFALDSFVQSALVHMYVKCNHLKDARKVFDTMPEPDVVSWSALAAGYAKEGDVVNAKEVFGQTGSLGIQPNSVSWNGLIAGFNQSGCFLEAVSVFHEMHLRGFMPDGTSISSVLPAIGDLSDLNIGIQIHAFVIKLGLKQDICIVSSLIDMYGKCNCAPEIMCVFEETDKKDLGACNAVVSGLSRTGHVDDAIRVFKQCRDEEMELNVVSWTSIIASCSQHGKDMEALELFREMQMDGVEPNRVTIPCLLPACGNIAALMHGKAAHSFSLRRGFVDDVFVSSALVDMYANCGRVDLSRLTFDKMPTRNLVSWNALLGGYAMHGKANEALGVLHSMLQNGGVKPDAITFTSVLSACSQTGLSEEGEYYFDVMTKDHGIEPRPEHYACMVSLLGRAGRLEEAHSLITKMPFKPDACVWGALLSSCKTHHSMHLGEVAANELFKLEPTNPGNYILMSNIYAYNKKFNEVDKIRKKMEDLGLRKNPGCSWIEVKNIVHMLLAGDKSHPQMRMIMEKLAELSLEMKKSGVLPNTDFVLQDVEEQEKEQILCGHSEKLAVVLGILNTGKGYPLRVIKNLRICGDCHSFMKFISMFEGREIFVRDTNRFHHFKDGVCSCMDYW</sequence>
<dbReference type="InterPro" id="IPR046849">
    <property type="entry name" value="E2_motif"/>
</dbReference>
<dbReference type="FunFam" id="1.25.40.10:FF:000144">
    <property type="entry name" value="Pentatricopeptide repeat-containing protein, mitochondrial"/>
    <property type="match status" value="1"/>
</dbReference>
<dbReference type="InterPro" id="IPR032867">
    <property type="entry name" value="DYW_dom"/>
</dbReference>
<comment type="similarity">
    <text evidence="1">Belongs to the PPR family. PCMP-H subfamily.</text>
</comment>
<evidence type="ECO:0000313" key="6">
    <source>
        <dbReference type="Proteomes" id="UP001152523"/>
    </source>
</evidence>
<dbReference type="Pfam" id="PF20431">
    <property type="entry name" value="E_motif"/>
    <property type="match status" value="1"/>
</dbReference>
<evidence type="ECO:0000256" key="1">
    <source>
        <dbReference type="ARBA" id="ARBA00006643"/>
    </source>
</evidence>
<dbReference type="AlphaFoldDB" id="A0AAV0CRS4"/>
<accession>A0AAV0CRS4</accession>
<comment type="caution">
    <text evidence="5">The sequence shown here is derived from an EMBL/GenBank/DDBJ whole genome shotgun (WGS) entry which is preliminary data.</text>
</comment>
<dbReference type="GO" id="GO:0003723">
    <property type="term" value="F:RNA binding"/>
    <property type="evidence" value="ECO:0007669"/>
    <property type="project" value="InterPro"/>
</dbReference>
<dbReference type="PANTHER" id="PTHR47926">
    <property type="entry name" value="PENTATRICOPEPTIDE REPEAT-CONTAINING PROTEIN"/>
    <property type="match status" value="1"/>
</dbReference>
<dbReference type="GO" id="GO:0008270">
    <property type="term" value="F:zinc ion binding"/>
    <property type="evidence" value="ECO:0007669"/>
    <property type="project" value="InterPro"/>
</dbReference>
<reference evidence="5" key="1">
    <citation type="submission" date="2022-07" db="EMBL/GenBank/DDBJ databases">
        <authorList>
            <person name="Macas J."/>
            <person name="Novak P."/>
            <person name="Neumann P."/>
        </authorList>
    </citation>
    <scope>NUCLEOTIDE SEQUENCE</scope>
</reference>
<dbReference type="GO" id="GO:0009451">
    <property type="term" value="P:RNA modification"/>
    <property type="evidence" value="ECO:0007669"/>
    <property type="project" value="InterPro"/>
</dbReference>
<keyword evidence="2" id="KW-0677">Repeat</keyword>
<dbReference type="InterPro" id="IPR046848">
    <property type="entry name" value="E_motif"/>
</dbReference>
<name>A0AAV0CRS4_9ASTE</name>
<dbReference type="InterPro" id="IPR002885">
    <property type="entry name" value="PPR_rpt"/>
</dbReference>
<dbReference type="FunFam" id="1.25.40.10:FF:000366">
    <property type="entry name" value="Pentatricopeptide (PPR) repeat-containing protein"/>
    <property type="match status" value="1"/>
</dbReference>
<gene>
    <name evidence="5" type="ORF">CEPIT_LOCUS8770</name>
</gene>
<dbReference type="FunFam" id="1.25.40.10:FF:000598">
    <property type="entry name" value="pentatricopeptide repeat-containing protein At1g20230 isoform X2"/>
    <property type="match status" value="1"/>
</dbReference>
<evidence type="ECO:0000256" key="3">
    <source>
        <dbReference type="PROSITE-ProRule" id="PRU00708"/>
    </source>
</evidence>
<dbReference type="Proteomes" id="UP001152523">
    <property type="component" value="Unassembled WGS sequence"/>
</dbReference>
<feature type="repeat" description="PPR" evidence="3">
    <location>
        <begin position="222"/>
        <end position="256"/>
    </location>
</feature>
<evidence type="ECO:0000259" key="4">
    <source>
        <dbReference type="Pfam" id="PF14432"/>
    </source>
</evidence>
<dbReference type="NCBIfam" id="TIGR00756">
    <property type="entry name" value="PPR"/>
    <property type="match status" value="5"/>
</dbReference>
<feature type="repeat" description="PPR" evidence="3">
    <location>
        <begin position="495"/>
        <end position="530"/>
    </location>
</feature>